<dbReference type="KEGG" id="apuu:APUU_50605A"/>
<dbReference type="EMBL" id="AP024447">
    <property type="protein sequence ID" value="BCS25894.1"/>
    <property type="molecule type" value="Genomic_DNA"/>
</dbReference>
<evidence type="ECO:0000313" key="1">
    <source>
        <dbReference type="EMBL" id="BCS25894.1"/>
    </source>
</evidence>
<dbReference type="Proteomes" id="UP000654913">
    <property type="component" value="Chromosome 5"/>
</dbReference>
<organism evidence="1 2">
    <name type="scientific">Aspergillus puulaauensis</name>
    <dbReference type="NCBI Taxonomy" id="1220207"/>
    <lineage>
        <taxon>Eukaryota</taxon>
        <taxon>Fungi</taxon>
        <taxon>Dikarya</taxon>
        <taxon>Ascomycota</taxon>
        <taxon>Pezizomycotina</taxon>
        <taxon>Eurotiomycetes</taxon>
        <taxon>Eurotiomycetidae</taxon>
        <taxon>Eurotiales</taxon>
        <taxon>Aspergillaceae</taxon>
        <taxon>Aspergillus</taxon>
    </lineage>
</organism>
<evidence type="ECO:0000313" key="2">
    <source>
        <dbReference type="Proteomes" id="UP000654913"/>
    </source>
</evidence>
<name>A0A7R7XR47_9EURO</name>
<reference evidence="1" key="1">
    <citation type="submission" date="2021-01" db="EMBL/GenBank/DDBJ databases">
        <authorList>
            <consortium name="Aspergillus puulaauensis MK2 genome sequencing consortium"/>
            <person name="Kazuki M."/>
            <person name="Futagami T."/>
        </authorList>
    </citation>
    <scope>NUCLEOTIDE SEQUENCE</scope>
    <source>
        <strain evidence="1">MK2</strain>
    </source>
</reference>
<gene>
    <name evidence="1" type="ORF">APUU_50605A</name>
</gene>
<accession>A0A7R7XR47</accession>
<reference evidence="1" key="2">
    <citation type="submission" date="2021-02" db="EMBL/GenBank/DDBJ databases">
        <title>Aspergillus puulaauensis MK2 genome sequence.</title>
        <authorList>
            <person name="Futagami T."/>
            <person name="Mori K."/>
            <person name="Kadooka C."/>
            <person name="Tanaka T."/>
        </authorList>
    </citation>
    <scope>NUCLEOTIDE SEQUENCE</scope>
    <source>
        <strain evidence="1">MK2</strain>
    </source>
</reference>
<sequence length="120" mass="13718">MTWMVIKHLQTLRPVVTFRYRYFHQPSFAHSTLSKASELQIKAAATDLLHSFEVRSTALTISLQCRLQVDRWAPTPSLKKRFLGMFFVRFNCPPTFTMRRGNQKLVPGGTLSHTGGYTTG</sequence>
<dbReference type="GeneID" id="64975899"/>
<dbReference type="AlphaFoldDB" id="A0A7R7XR47"/>
<keyword evidence="2" id="KW-1185">Reference proteome</keyword>
<proteinExistence type="predicted"/>
<protein>
    <submittedName>
        <fullName evidence="1">Uncharacterized protein</fullName>
    </submittedName>
</protein>
<dbReference type="RefSeq" id="XP_041558088.1">
    <property type="nucleotide sequence ID" value="XM_041705621.1"/>
</dbReference>